<keyword evidence="1" id="KW-1133">Transmembrane helix</keyword>
<dbReference type="AlphaFoldDB" id="A0A4U8YIB1"/>
<accession>A0A4U8YIB1</accession>
<evidence type="ECO:0000313" key="2">
    <source>
        <dbReference type="EMBL" id="VFQ42974.1"/>
    </source>
</evidence>
<organism evidence="2 3">
    <name type="scientific">Desulfoluna butyratoxydans</name>
    <dbReference type="NCBI Taxonomy" id="231438"/>
    <lineage>
        <taxon>Bacteria</taxon>
        <taxon>Pseudomonadati</taxon>
        <taxon>Thermodesulfobacteriota</taxon>
        <taxon>Desulfobacteria</taxon>
        <taxon>Desulfobacterales</taxon>
        <taxon>Desulfolunaceae</taxon>
        <taxon>Desulfoluna</taxon>
    </lineage>
</organism>
<dbReference type="Proteomes" id="UP000507962">
    <property type="component" value="Unassembled WGS sequence"/>
</dbReference>
<gene>
    <name evidence="2" type="ORF">MSL71_5960</name>
</gene>
<feature type="transmembrane region" description="Helical" evidence="1">
    <location>
        <begin position="47"/>
        <end position="65"/>
    </location>
</feature>
<proteinExistence type="predicted"/>
<keyword evidence="1" id="KW-0812">Transmembrane</keyword>
<name>A0A4U8YIB1_9BACT</name>
<keyword evidence="1" id="KW-0472">Membrane</keyword>
<keyword evidence="3" id="KW-1185">Reference proteome</keyword>
<evidence type="ECO:0000313" key="3">
    <source>
        <dbReference type="Proteomes" id="UP000507962"/>
    </source>
</evidence>
<dbReference type="EMBL" id="CAADHO010000001">
    <property type="protein sequence ID" value="VFQ42974.1"/>
    <property type="molecule type" value="Genomic_DNA"/>
</dbReference>
<sequence length="89" mass="10689">MHYDVFEAQKRLKVCRYDNRKQKVEKLSIAGKVSRIAMYVQIRDEKYVIAFVYLCYQITFVKIFLKNSRLLYYIPRQLLLSIACVSMLL</sequence>
<evidence type="ECO:0000256" key="1">
    <source>
        <dbReference type="SAM" id="Phobius"/>
    </source>
</evidence>
<protein>
    <submittedName>
        <fullName evidence="2">Uncharacterized protein</fullName>
    </submittedName>
</protein>
<reference evidence="2 3" key="1">
    <citation type="submission" date="2019-03" db="EMBL/GenBank/DDBJ databases">
        <authorList>
            <person name="Nijsse B."/>
        </authorList>
    </citation>
    <scope>NUCLEOTIDE SEQUENCE [LARGE SCALE GENOMIC DNA]</scope>
    <source>
        <strain evidence="2">Desulfoluna butyratoxydans MSL71</strain>
    </source>
</reference>